<organism evidence="2 3">
    <name type="scientific">Flavobacterium aquariorum</name>
    <dbReference type="NCBI Taxonomy" id="2217670"/>
    <lineage>
        <taxon>Bacteria</taxon>
        <taxon>Pseudomonadati</taxon>
        <taxon>Bacteroidota</taxon>
        <taxon>Flavobacteriia</taxon>
        <taxon>Flavobacteriales</taxon>
        <taxon>Flavobacteriaceae</taxon>
        <taxon>Flavobacterium</taxon>
    </lineage>
</organism>
<accession>A0A2W7U523</accession>
<comment type="caution">
    <text evidence="2">The sequence shown here is derived from an EMBL/GenBank/DDBJ whole genome shotgun (WGS) entry which is preliminary data.</text>
</comment>
<keyword evidence="3" id="KW-1185">Reference proteome</keyword>
<evidence type="ECO:0000313" key="3">
    <source>
        <dbReference type="Proteomes" id="UP000249177"/>
    </source>
</evidence>
<dbReference type="Proteomes" id="UP000249177">
    <property type="component" value="Unassembled WGS sequence"/>
</dbReference>
<gene>
    <name evidence="2" type="ORF">DOS84_15980</name>
</gene>
<dbReference type="AlphaFoldDB" id="A0A2W7U523"/>
<evidence type="ECO:0000313" key="2">
    <source>
        <dbReference type="EMBL" id="PZX92309.1"/>
    </source>
</evidence>
<evidence type="ECO:0000256" key="1">
    <source>
        <dbReference type="SAM" id="Phobius"/>
    </source>
</evidence>
<keyword evidence="1" id="KW-0812">Transmembrane</keyword>
<sequence length="254" mass="28254">MLGQSTSEISNSIGKKMSTSLIFGFVFSGLILMLGNGGNVSWLPPAVIFSLVGLGLLGALLFPFIWHYLEQKQKMNSVKVYGFLYGSIRYCIAFNIASFGWKKFYGLQFIVPTEIASLPMNQQSGEWLTWFYFGHSQTFGIIIALIQIGGGYLLLFRRTLLIGAIILFSLLANLTLINVFYQMNAGALLQSVVLTIGVLFLILLDYKKLVVFFLKTKSNLPSLGFNNALAKNMVRLSAILLSLLFTIYLKSLVK</sequence>
<evidence type="ECO:0008006" key="4">
    <source>
        <dbReference type="Google" id="ProtNLM"/>
    </source>
</evidence>
<keyword evidence="1" id="KW-1133">Transmembrane helix</keyword>
<feature type="transmembrane region" description="Helical" evidence="1">
    <location>
        <begin position="46"/>
        <end position="69"/>
    </location>
</feature>
<reference evidence="2 3" key="1">
    <citation type="submission" date="2018-06" db="EMBL/GenBank/DDBJ databases">
        <title>Flavobacterium sp IMCC34762, genome.</title>
        <authorList>
            <person name="Joung Y."/>
            <person name="Cho J."/>
            <person name="Song J."/>
        </authorList>
    </citation>
    <scope>NUCLEOTIDE SEQUENCE [LARGE SCALE GENOMIC DNA]</scope>
    <source>
        <strain evidence="2 3">IMCC34762</strain>
    </source>
</reference>
<dbReference type="EMBL" id="QKXH01000011">
    <property type="protein sequence ID" value="PZX92309.1"/>
    <property type="molecule type" value="Genomic_DNA"/>
</dbReference>
<protein>
    <recommendedName>
        <fullName evidence="4">DoxX family protein</fullName>
    </recommendedName>
</protein>
<feature type="transmembrane region" description="Helical" evidence="1">
    <location>
        <begin position="187"/>
        <end position="207"/>
    </location>
</feature>
<proteinExistence type="predicted"/>
<keyword evidence="1" id="KW-0472">Membrane</keyword>
<feature type="transmembrane region" description="Helical" evidence="1">
    <location>
        <begin position="127"/>
        <end position="148"/>
    </location>
</feature>
<name>A0A2W7U523_9FLAO</name>
<feature type="transmembrane region" description="Helical" evidence="1">
    <location>
        <begin position="160"/>
        <end position="181"/>
    </location>
</feature>
<feature type="transmembrane region" description="Helical" evidence="1">
    <location>
        <begin position="228"/>
        <end position="249"/>
    </location>
</feature>
<feature type="transmembrane region" description="Helical" evidence="1">
    <location>
        <begin position="21"/>
        <end position="40"/>
    </location>
</feature>
<feature type="transmembrane region" description="Helical" evidence="1">
    <location>
        <begin position="81"/>
        <end position="101"/>
    </location>
</feature>